<evidence type="ECO:0000259" key="1">
    <source>
        <dbReference type="Pfam" id="PF00535"/>
    </source>
</evidence>
<evidence type="ECO:0000313" key="2">
    <source>
        <dbReference type="EMBL" id="PSX07453.1"/>
    </source>
</evidence>
<dbReference type="PANTHER" id="PTHR22916:SF3">
    <property type="entry name" value="UDP-GLCNAC:BETAGAL BETA-1,3-N-ACETYLGLUCOSAMINYLTRANSFERASE-LIKE PROTEIN 1"/>
    <property type="match status" value="1"/>
</dbReference>
<dbReference type="Proteomes" id="UP000240989">
    <property type="component" value="Unassembled WGS sequence"/>
</dbReference>
<reference evidence="2 3" key="1">
    <citation type="submission" date="2018-01" db="EMBL/GenBank/DDBJ databases">
        <title>Whole genome sequencing of Histamine producing bacteria.</title>
        <authorList>
            <person name="Butler K."/>
        </authorList>
    </citation>
    <scope>NUCLEOTIDE SEQUENCE [LARGE SCALE GENOMIC DNA]</scope>
    <source>
        <strain evidence="2 3">A6-1</strain>
    </source>
</reference>
<proteinExistence type="predicted"/>
<gene>
    <name evidence="2" type="ORF">C0W27_15650</name>
</gene>
<comment type="caution">
    <text evidence="2">The sequence shown here is derived from an EMBL/GenBank/DDBJ whole genome shotgun (WGS) entry which is preliminary data.</text>
</comment>
<evidence type="ECO:0000313" key="3">
    <source>
        <dbReference type="Proteomes" id="UP000240989"/>
    </source>
</evidence>
<dbReference type="InterPro" id="IPR001173">
    <property type="entry name" value="Glyco_trans_2-like"/>
</dbReference>
<dbReference type="EMBL" id="PYOU01000013">
    <property type="protein sequence ID" value="PSX07453.1"/>
    <property type="molecule type" value="Genomic_DNA"/>
</dbReference>
<dbReference type="RefSeq" id="WP_045152076.1">
    <property type="nucleotide sequence ID" value="NZ_JZSW01000003.1"/>
</dbReference>
<dbReference type="InterPro" id="IPR029044">
    <property type="entry name" value="Nucleotide-diphossugar_trans"/>
</dbReference>
<dbReference type="Gene3D" id="3.90.550.10">
    <property type="entry name" value="Spore Coat Polysaccharide Biosynthesis Protein SpsA, Chain A"/>
    <property type="match status" value="1"/>
</dbReference>
<dbReference type="Pfam" id="PF00535">
    <property type="entry name" value="Glycos_transf_2"/>
    <property type="match status" value="1"/>
</dbReference>
<protein>
    <submittedName>
        <fullName evidence="2">Amylovoran biosynthesis protein AmsE</fullName>
    </submittedName>
</protein>
<keyword evidence="3" id="KW-1185">Reference proteome</keyword>
<sequence length="276" mass="32460">MNNIKKAQECNISVLISIYYREESDNLDLCLKSLFQQSMKAKEIIIVHDGPLTDDLYECLSYWKVKLPIVEVILEKNVGLGCALNIGLNRCQYDLVARVDTDDINLPNRFEIQYEYMSKNIHIAMCGSHISEFEENPEQIVSMRKVPVGDAIKKFIFKRNPFNHMTVMYRKSAVINSGSYQDLKFMEDYYLWIRMYLKGYELDNLDMVLVNARIGNGMLERRKGIEYYKSELRFMKYLLNADVPNKPRIAGRFLIRSHIRLLPKSLLRRAYKITRK</sequence>
<name>A0ABX5H1I5_PHOAN</name>
<organism evidence="2 3">
    <name type="scientific">Photobacterium angustum</name>
    <dbReference type="NCBI Taxonomy" id="661"/>
    <lineage>
        <taxon>Bacteria</taxon>
        <taxon>Pseudomonadati</taxon>
        <taxon>Pseudomonadota</taxon>
        <taxon>Gammaproteobacteria</taxon>
        <taxon>Vibrionales</taxon>
        <taxon>Vibrionaceae</taxon>
        <taxon>Photobacterium</taxon>
    </lineage>
</organism>
<feature type="domain" description="Glycosyltransferase 2-like" evidence="1">
    <location>
        <begin position="13"/>
        <end position="176"/>
    </location>
</feature>
<accession>A0ABX5H1I5</accession>
<dbReference type="PANTHER" id="PTHR22916">
    <property type="entry name" value="GLYCOSYLTRANSFERASE"/>
    <property type="match status" value="1"/>
</dbReference>
<dbReference type="SUPFAM" id="SSF53448">
    <property type="entry name" value="Nucleotide-diphospho-sugar transferases"/>
    <property type="match status" value="1"/>
</dbReference>